<dbReference type="Ensembl" id="ENSCPBT00000014181.1">
    <property type="protein sequence ID" value="ENSCPBP00000011871.1"/>
    <property type="gene ID" value="ENSCPBG00000009005.1"/>
</dbReference>
<dbReference type="PANTHER" id="PTHR37362">
    <property type="entry name" value="TESTIS-EXPRESSED PROTEIN 38"/>
    <property type="match status" value="1"/>
</dbReference>
<dbReference type="AlphaFoldDB" id="A0A8C3FQA8"/>
<keyword evidence="2" id="KW-0472">Membrane</keyword>
<keyword evidence="2" id="KW-1133">Transmembrane helix</keyword>
<proteinExistence type="predicted"/>
<reference evidence="3" key="2">
    <citation type="submission" date="2025-09" db="UniProtKB">
        <authorList>
            <consortium name="Ensembl"/>
        </authorList>
    </citation>
    <scope>IDENTIFICATION</scope>
</reference>
<evidence type="ECO:0000313" key="3">
    <source>
        <dbReference type="Ensembl" id="ENSCPBP00000011871.1"/>
    </source>
</evidence>
<evidence type="ECO:0000256" key="2">
    <source>
        <dbReference type="SAM" id="Phobius"/>
    </source>
</evidence>
<keyword evidence="2" id="KW-0812">Transmembrane</keyword>
<dbReference type="Pfam" id="PF15834">
    <property type="entry name" value="THEG4"/>
    <property type="match status" value="2"/>
</dbReference>
<evidence type="ECO:0000256" key="1">
    <source>
        <dbReference type="SAM" id="MobiDB-lite"/>
    </source>
</evidence>
<dbReference type="PANTHER" id="PTHR37362:SF1">
    <property type="entry name" value="TESTIS-EXPRESSED PROTEIN 38"/>
    <property type="match status" value="1"/>
</dbReference>
<dbReference type="OMA" id="HYGMNAA"/>
<gene>
    <name evidence="3" type="primary">TEX38</name>
</gene>
<feature type="transmembrane region" description="Helical" evidence="2">
    <location>
        <begin position="20"/>
        <end position="42"/>
    </location>
</feature>
<dbReference type="Proteomes" id="UP000694380">
    <property type="component" value="Unplaced"/>
</dbReference>
<reference evidence="3" key="1">
    <citation type="submission" date="2025-08" db="UniProtKB">
        <authorList>
            <consortium name="Ensembl"/>
        </authorList>
    </citation>
    <scope>IDENTIFICATION</scope>
</reference>
<protein>
    <submittedName>
        <fullName evidence="3">Testis expressed 38</fullName>
    </submittedName>
</protein>
<dbReference type="GeneTree" id="ENSGT00390000016446"/>
<evidence type="ECO:0000313" key="4">
    <source>
        <dbReference type="Proteomes" id="UP000694380"/>
    </source>
</evidence>
<dbReference type="InterPro" id="IPR031677">
    <property type="entry name" value="TEX38"/>
</dbReference>
<organism evidence="3 4">
    <name type="scientific">Chrysemys picta bellii</name>
    <name type="common">Western painted turtle</name>
    <name type="synonym">Emys bellii</name>
    <dbReference type="NCBI Taxonomy" id="8478"/>
    <lineage>
        <taxon>Eukaryota</taxon>
        <taxon>Metazoa</taxon>
        <taxon>Chordata</taxon>
        <taxon>Craniata</taxon>
        <taxon>Vertebrata</taxon>
        <taxon>Euteleostomi</taxon>
        <taxon>Archelosauria</taxon>
        <taxon>Testudinata</taxon>
        <taxon>Testudines</taxon>
        <taxon>Cryptodira</taxon>
        <taxon>Durocryptodira</taxon>
        <taxon>Testudinoidea</taxon>
        <taxon>Emydidae</taxon>
        <taxon>Chrysemys</taxon>
    </lineage>
</organism>
<keyword evidence="4" id="KW-1185">Reference proteome</keyword>
<name>A0A8C3FQA8_CHRPI</name>
<dbReference type="GO" id="GO:0005886">
    <property type="term" value="C:plasma membrane"/>
    <property type="evidence" value="ECO:0007669"/>
    <property type="project" value="Ensembl"/>
</dbReference>
<sequence>MPPQTESKLTLCSCFSGWLPLYFASLGLCYILIFSSMFFFHWKKVIQREQRAKAWVELMRSETFFPNAVVHWANKRAHYGIKAEVCTPESSASPKQNGKSFDRQNNTGRDGAFFPSLTGVGSYKLVFQELPWARSPSSLPPLLHHSTSYPFSATPSRTVPFSSLPNWCTFSPVPFPMLRSNLFQTSPAAKTSVKSTSPSALPK</sequence>
<feature type="region of interest" description="Disordered" evidence="1">
    <location>
        <begin position="88"/>
        <end position="108"/>
    </location>
</feature>
<accession>A0A8C3FQA8</accession>